<dbReference type="PANTHER" id="PTHR48027">
    <property type="entry name" value="HETEROGENEOUS NUCLEAR RIBONUCLEOPROTEIN 87F-RELATED"/>
    <property type="match status" value="1"/>
</dbReference>
<evidence type="ECO:0000259" key="3">
    <source>
        <dbReference type="PROSITE" id="PS50102"/>
    </source>
</evidence>
<reference evidence="5" key="1">
    <citation type="submission" date="2025-08" db="UniProtKB">
        <authorList>
            <consortium name="RefSeq"/>
        </authorList>
    </citation>
    <scope>IDENTIFICATION</scope>
    <source>
        <tissue evidence="5">Muscle</tissue>
    </source>
</reference>
<evidence type="ECO:0000313" key="4">
    <source>
        <dbReference type="Proteomes" id="UP000694941"/>
    </source>
</evidence>
<keyword evidence="4" id="KW-1185">Reference proteome</keyword>
<dbReference type="SMART" id="SM00360">
    <property type="entry name" value="RRM"/>
    <property type="match status" value="1"/>
</dbReference>
<evidence type="ECO:0000313" key="5">
    <source>
        <dbReference type="RefSeq" id="XP_013781975.1"/>
    </source>
</evidence>
<accession>A0ABM1BH99</accession>
<gene>
    <name evidence="5" type="primary">LOC106466262</name>
</gene>
<dbReference type="RefSeq" id="XP_013781975.1">
    <property type="nucleotide sequence ID" value="XM_013926521.2"/>
</dbReference>
<dbReference type="Gene3D" id="3.30.70.330">
    <property type="match status" value="1"/>
</dbReference>
<dbReference type="InterPro" id="IPR035979">
    <property type="entry name" value="RBD_domain_sf"/>
</dbReference>
<proteinExistence type="predicted"/>
<dbReference type="InterPro" id="IPR012677">
    <property type="entry name" value="Nucleotide-bd_a/b_plait_sf"/>
</dbReference>
<feature type="domain" description="RRM" evidence="3">
    <location>
        <begin position="7"/>
        <end position="84"/>
    </location>
</feature>
<dbReference type="PROSITE" id="PS50102">
    <property type="entry name" value="RRM"/>
    <property type="match status" value="1"/>
</dbReference>
<protein>
    <submittedName>
        <fullName evidence="5">SRA stem-loop-interacting RNA-binding protein, mitochondrial-like</fullName>
    </submittedName>
</protein>
<sequence length="85" mass="9590">MASRSIHRIFVGNLPWTVSRRELKEYFSQFGYVASALVIFNKDTGMSRGYGFVNFAKREGYISATKQDGHVLEGSVIRVQPTNNS</sequence>
<evidence type="ECO:0000256" key="1">
    <source>
        <dbReference type="ARBA" id="ARBA00022884"/>
    </source>
</evidence>
<organism evidence="4 5">
    <name type="scientific">Limulus polyphemus</name>
    <name type="common">Atlantic horseshoe crab</name>
    <dbReference type="NCBI Taxonomy" id="6850"/>
    <lineage>
        <taxon>Eukaryota</taxon>
        <taxon>Metazoa</taxon>
        <taxon>Ecdysozoa</taxon>
        <taxon>Arthropoda</taxon>
        <taxon>Chelicerata</taxon>
        <taxon>Merostomata</taxon>
        <taxon>Xiphosura</taxon>
        <taxon>Limulidae</taxon>
        <taxon>Limulus</taxon>
    </lineage>
</organism>
<name>A0ABM1BH99_LIMPO</name>
<dbReference type="SUPFAM" id="SSF54928">
    <property type="entry name" value="RNA-binding domain, RBD"/>
    <property type="match status" value="1"/>
</dbReference>
<keyword evidence="1 2" id="KW-0694">RNA-binding</keyword>
<dbReference type="Pfam" id="PF00076">
    <property type="entry name" value="RRM_1"/>
    <property type="match status" value="1"/>
</dbReference>
<dbReference type="InterPro" id="IPR000504">
    <property type="entry name" value="RRM_dom"/>
</dbReference>
<evidence type="ECO:0000256" key="2">
    <source>
        <dbReference type="PROSITE-ProRule" id="PRU00176"/>
    </source>
</evidence>
<dbReference type="Proteomes" id="UP000694941">
    <property type="component" value="Unplaced"/>
</dbReference>
<dbReference type="GeneID" id="106466262"/>
<dbReference type="InterPro" id="IPR052462">
    <property type="entry name" value="SLIRP/GR-RBP-like"/>
</dbReference>